<evidence type="ECO:0000256" key="1">
    <source>
        <dbReference type="SAM" id="Coils"/>
    </source>
</evidence>
<evidence type="ECO:0000313" key="4">
    <source>
        <dbReference type="Proteomes" id="UP000023152"/>
    </source>
</evidence>
<reference evidence="3 4" key="1">
    <citation type="journal article" date="2013" name="Curr. Biol.">
        <title>The Genome of the Foraminiferan Reticulomyxa filosa.</title>
        <authorList>
            <person name="Glockner G."/>
            <person name="Hulsmann N."/>
            <person name="Schleicher M."/>
            <person name="Noegel A.A."/>
            <person name="Eichinger L."/>
            <person name="Gallinger C."/>
            <person name="Pawlowski J."/>
            <person name="Sierra R."/>
            <person name="Euteneuer U."/>
            <person name="Pillet L."/>
            <person name="Moustafa A."/>
            <person name="Platzer M."/>
            <person name="Groth M."/>
            <person name="Szafranski K."/>
            <person name="Schliwa M."/>
        </authorList>
    </citation>
    <scope>NUCLEOTIDE SEQUENCE [LARGE SCALE GENOMIC DNA]</scope>
</reference>
<name>X6ME84_RETFI</name>
<dbReference type="EMBL" id="ASPP01021860">
    <property type="protein sequence ID" value="ETO11956.1"/>
    <property type="molecule type" value="Genomic_DNA"/>
</dbReference>
<dbReference type="AlphaFoldDB" id="X6ME84"/>
<keyword evidence="1" id="KW-0175">Coiled coil</keyword>
<evidence type="ECO:0000256" key="2">
    <source>
        <dbReference type="SAM" id="Phobius"/>
    </source>
</evidence>
<feature type="coiled-coil region" evidence="1">
    <location>
        <begin position="212"/>
        <end position="274"/>
    </location>
</feature>
<evidence type="ECO:0000313" key="3">
    <source>
        <dbReference type="EMBL" id="ETO11956.1"/>
    </source>
</evidence>
<keyword evidence="2" id="KW-1133">Transmembrane helix</keyword>
<feature type="transmembrane region" description="Helical" evidence="2">
    <location>
        <begin position="148"/>
        <end position="165"/>
    </location>
</feature>
<sequence length="367" mass="42212">MLIDNKMFARWLHDRLSEENGSIQEAKKKARDEPRKQGRLISLYYVKEFMKTMPSYGALEKVGQRTENMEPTRVAIGQLSLSVYGHKQAQQFMTQTAGGLVQQTQIFVEKLELERRRVDAELQEANQALNEFGSSAARKVCFCCNPGVLVPLYVIILVYGIVAYLGSTIGISGPKVFCTLCGSVFLGGAFGALTEYKFGSQLEKLQKIALLFEEYNRLLKKSIAQLAEYRSQLRHEVTYVKEELEDMNRYVNKFDNLRQELEELYKERKNADIINLVGELDELLELSKEVMKGHYLNMYYDVTLACKSPNKLDKGQYKKFCNRLSDEEKKAFKHKMGRRSQYDSTQFIDLVVSKAIDETTFNLTLKI</sequence>
<proteinExistence type="predicted"/>
<accession>X6ME84</accession>
<keyword evidence="2" id="KW-0472">Membrane</keyword>
<comment type="caution">
    <text evidence="3">The sequence shown here is derived from an EMBL/GenBank/DDBJ whole genome shotgun (WGS) entry which is preliminary data.</text>
</comment>
<dbReference type="Proteomes" id="UP000023152">
    <property type="component" value="Unassembled WGS sequence"/>
</dbReference>
<protein>
    <submittedName>
        <fullName evidence="3">Uncharacterized protein</fullName>
    </submittedName>
</protein>
<organism evidence="3 4">
    <name type="scientific">Reticulomyxa filosa</name>
    <dbReference type="NCBI Taxonomy" id="46433"/>
    <lineage>
        <taxon>Eukaryota</taxon>
        <taxon>Sar</taxon>
        <taxon>Rhizaria</taxon>
        <taxon>Retaria</taxon>
        <taxon>Foraminifera</taxon>
        <taxon>Monothalamids</taxon>
        <taxon>Reticulomyxidae</taxon>
        <taxon>Reticulomyxa</taxon>
    </lineage>
</organism>
<keyword evidence="2" id="KW-0812">Transmembrane</keyword>
<gene>
    <name evidence="3" type="ORF">RFI_25416</name>
</gene>
<keyword evidence="4" id="KW-1185">Reference proteome</keyword>